<dbReference type="EMBL" id="JACHLI010000001">
    <property type="protein sequence ID" value="MBB4861722.1"/>
    <property type="molecule type" value="Genomic_DNA"/>
</dbReference>
<sequence>MSNIPTHLEVPYLWALKEPQPRPGTNKDSQGRTLNGFDVRETKHKKIVRVLHNGYAHRRYSFPRDVVAPKHPMIRWLNLPMAGMVMRDEDNRMLNDGPAIIEAVFAGHKPIVDVMFMEPQNDWQGLVERVERAGMSYEIHSDPETAATITWVMFGSNKPMGELFDLGAIAGFYGEGTKLGAETFMKRLVKVADLNPVQVVSEYDWKRPESLFELMLTGLCLGYPLESTLAIMLEWA</sequence>
<dbReference type="AlphaFoldDB" id="A0A7W7KF59"/>
<gene>
    <name evidence="1" type="ORF">HNP46_000533</name>
</gene>
<organism evidence="1 2">
    <name type="scientific">Pseudomonas nitroreducens</name>
    <dbReference type="NCBI Taxonomy" id="46680"/>
    <lineage>
        <taxon>Bacteria</taxon>
        <taxon>Pseudomonadati</taxon>
        <taxon>Pseudomonadota</taxon>
        <taxon>Gammaproteobacteria</taxon>
        <taxon>Pseudomonadales</taxon>
        <taxon>Pseudomonadaceae</taxon>
        <taxon>Pseudomonas</taxon>
    </lineage>
</organism>
<evidence type="ECO:0000313" key="2">
    <source>
        <dbReference type="Proteomes" id="UP000566995"/>
    </source>
</evidence>
<evidence type="ECO:0000313" key="1">
    <source>
        <dbReference type="EMBL" id="MBB4861722.1"/>
    </source>
</evidence>
<name>A0A7W7KF59_PSENT</name>
<proteinExistence type="predicted"/>
<dbReference type="Proteomes" id="UP000566995">
    <property type="component" value="Unassembled WGS sequence"/>
</dbReference>
<reference evidence="1 2" key="1">
    <citation type="submission" date="2020-08" db="EMBL/GenBank/DDBJ databases">
        <title>Functional genomics of gut bacteria from endangered species of beetles.</title>
        <authorList>
            <person name="Carlos-Shanley C."/>
        </authorList>
    </citation>
    <scope>NUCLEOTIDE SEQUENCE [LARGE SCALE GENOMIC DNA]</scope>
    <source>
        <strain evidence="1 2">S00179</strain>
    </source>
</reference>
<accession>A0A7W7KF59</accession>
<dbReference type="RefSeq" id="WP_184585972.1">
    <property type="nucleotide sequence ID" value="NZ_JACHLI010000001.1"/>
</dbReference>
<protein>
    <submittedName>
        <fullName evidence="1">Uncharacterized protein</fullName>
    </submittedName>
</protein>
<comment type="caution">
    <text evidence="1">The sequence shown here is derived from an EMBL/GenBank/DDBJ whole genome shotgun (WGS) entry which is preliminary data.</text>
</comment>